<dbReference type="RefSeq" id="XP_004253904.1">
    <property type="nucleotide sequence ID" value="XM_004253856.1"/>
</dbReference>
<evidence type="ECO:0000256" key="7">
    <source>
        <dbReference type="SAM" id="Phobius"/>
    </source>
</evidence>
<evidence type="ECO:0008006" key="10">
    <source>
        <dbReference type="Google" id="ProtNLM"/>
    </source>
</evidence>
<dbReference type="Proteomes" id="UP000014680">
    <property type="component" value="Unassembled WGS sequence"/>
</dbReference>
<keyword evidence="4 7" id="KW-0472">Membrane</keyword>
<keyword evidence="9" id="KW-1185">Reference proteome</keyword>
<feature type="compositionally biased region" description="Basic and acidic residues" evidence="6">
    <location>
        <begin position="327"/>
        <end position="340"/>
    </location>
</feature>
<organism evidence="8 9">
    <name type="scientific">Entamoeba invadens IP1</name>
    <dbReference type="NCBI Taxonomy" id="370355"/>
    <lineage>
        <taxon>Eukaryota</taxon>
        <taxon>Amoebozoa</taxon>
        <taxon>Evosea</taxon>
        <taxon>Archamoebae</taxon>
        <taxon>Mastigamoebida</taxon>
        <taxon>Entamoebidae</taxon>
        <taxon>Entamoeba</taxon>
    </lineage>
</organism>
<dbReference type="EMBL" id="KB206864">
    <property type="protein sequence ID" value="ELP87133.1"/>
    <property type="molecule type" value="Genomic_DNA"/>
</dbReference>
<dbReference type="KEGG" id="eiv:EIN_496980"/>
<dbReference type="PANTHER" id="PTHR31419:SF1">
    <property type="entry name" value="PROTEIN PIN-LIKES 6"/>
    <property type="match status" value="1"/>
</dbReference>
<evidence type="ECO:0000256" key="3">
    <source>
        <dbReference type="ARBA" id="ARBA00022989"/>
    </source>
</evidence>
<evidence type="ECO:0000256" key="1">
    <source>
        <dbReference type="ARBA" id="ARBA00004141"/>
    </source>
</evidence>
<dbReference type="VEuPathDB" id="AmoebaDB:EIN_496980"/>
<dbReference type="OrthoDB" id="191139at2759"/>
<feature type="transmembrane region" description="Helical" evidence="7">
    <location>
        <begin position="142"/>
        <end position="164"/>
    </location>
</feature>
<gene>
    <name evidence="8" type="ORF">EIN_496980</name>
</gene>
<feature type="transmembrane region" description="Helical" evidence="7">
    <location>
        <begin position="105"/>
        <end position="122"/>
    </location>
</feature>
<feature type="transmembrane region" description="Helical" evidence="7">
    <location>
        <begin position="40"/>
        <end position="59"/>
    </location>
</feature>
<feature type="transmembrane region" description="Helical" evidence="7">
    <location>
        <begin position="6"/>
        <end position="28"/>
    </location>
</feature>
<proteinExistence type="predicted"/>
<evidence type="ECO:0000256" key="6">
    <source>
        <dbReference type="SAM" id="MobiDB-lite"/>
    </source>
</evidence>
<evidence type="ECO:0000256" key="5">
    <source>
        <dbReference type="SAM" id="Coils"/>
    </source>
</evidence>
<dbReference type="GeneID" id="14886074"/>
<keyword evidence="2 7" id="KW-0812">Transmembrane</keyword>
<protein>
    <recommendedName>
        <fullName evidence="10">Auxin efflux carrier family protein</fullName>
    </recommendedName>
</protein>
<feature type="non-terminal residue" evidence="8">
    <location>
        <position position="348"/>
    </location>
</feature>
<dbReference type="PANTHER" id="PTHR31419">
    <property type="entry name" value="PROTEIN PIN-LIKES 2"/>
    <property type="match status" value="1"/>
</dbReference>
<evidence type="ECO:0000313" key="8">
    <source>
        <dbReference type="EMBL" id="ELP87133.1"/>
    </source>
</evidence>
<dbReference type="GO" id="GO:0016020">
    <property type="term" value="C:membrane"/>
    <property type="evidence" value="ECO:0007669"/>
    <property type="project" value="UniProtKB-SubCell"/>
</dbReference>
<feature type="compositionally biased region" description="Low complexity" evidence="6">
    <location>
        <begin position="290"/>
        <end position="299"/>
    </location>
</feature>
<dbReference type="InterPro" id="IPR004776">
    <property type="entry name" value="Mem_transp_PIN-like"/>
</dbReference>
<dbReference type="GO" id="GO:0055085">
    <property type="term" value="P:transmembrane transport"/>
    <property type="evidence" value="ECO:0007669"/>
    <property type="project" value="InterPro"/>
</dbReference>
<evidence type="ECO:0000256" key="4">
    <source>
        <dbReference type="ARBA" id="ARBA00023136"/>
    </source>
</evidence>
<accession>A0A0A1U5Q3</accession>
<evidence type="ECO:0000313" key="9">
    <source>
        <dbReference type="Proteomes" id="UP000014680"/>
    </source>
</evidence>
<keyword evidence="5" id="KW-0175">Coiled coil</keyword>
<comment type="subcellular location">
    <subcellularLocation>
        <location evidence="1">Membrane</location>
        <topology evidence="1">Multi-pass membrane protein</topology>
    </subcellularLocation>
</comment>
<feature type="transmembrane region" description="Helical" evidence="7">
    <location>
        <begin position="71"/>
        <end position="93"/>
    </location>
</feature>
<dbReference type="AlphaFoldDB" id="A0A0A1U5Q3"/>
<dbReference type="Pfam" id="PF03547">
    <property type="entry name" value="Mem_trans"/>
    <property type="match status" value="1"/>
</dbReference>
<feature type="coiled-coil region" evidence="5">
    <location>
        <begin position="161"/>
        <end position="188"/>
    </location>
</feature>
<name>A0A0A1U5Q3_ENTIV</name>
<evidence type="ECO:0000256" key="2">
    <source>
        <dbReference type="ARBA" id="ARBA00022692"/>
    </source>
</evidence>
<feature type="region of interest" description="Disordered" evidence="6">
    <location>
        <begin position="281"/>
        <end position="348"/>
    </location>
</feature>
<reference evidence="8 9" key="1">
    <citation type="submission" date="2012-10" db="EMBL/GenBank/DDBJ databases">
        <authorList>
            <person name="Zafar N."/>
            <person name="Inman J."/>
            <person name="Hall N."/>
            <person name="Lorenzi H."/>
            <person name="Caler E."/>
        </authorList>
    </citation>
    <scope>NUCLEOTIDE SEQUENCE [LARGE SCALE GENOMIC DNA]</scope>
    <source>
        <strain evidence="8 9">IP1</strain>
    </source>
</reference>
<keyword evidence="3 7" id="KW-1133">Transmembrane helix</keyword>
<dbReference type="InterPro" id="IPR039305">
    <property type="entry name" value="PILS2/6"/>
</dbReference>
<sequence>MDVGTQIKVSAFAILKLVFIAFIGFVGARWCGFNSIVRAGWSKMIFTFFLPATVFYQTATAINELSELKELWICPVACAIHIVFQFLGCILVGKILRIPTLENRVFSFTLGFANIFYIPMAITESFIGESDILGEGAKEKAFSYICTYQLSYMVGFFIIGYNYINLNVRDLKKKEEELNNEIGVEMENEGVNEIHPENISFEEKRGSRESVEQIEENNKSELKEDIHIDIEKIKDITKTIDKKEEVPNPLLEYQVKPIHYEEEDEGIDDDDILVDDEISSDELEEEQENETTTQNVSQNGSIKMDEVRDKTPSIPSRDISVNSPEIIKSKEDVTSQEKATKTRKINSF</sequence>